<keyword evidence="5" id="KW-1185">Reference proteome</keyword>
<evidence type="ECO:0000259" key="3">
    <source>
        <dbReference type="PROSITE" id="PS51717"/>
    </source>
</evidence>
<dbReference type="OrthoDB" id="1597724at2759"/>
<dbReference type="Pfam" id="PF25974">
    <property type="entry name" value="URGCP_9th"/>
    <property type="match status" value="1"/>
</dbReference>
<dbReference type="PANTHER" id="PTHR14819:SF16">
    <property type="entry name" value="UP-REGULATOR OF CELL PROLIFERATION"/>
    <property type="match status" value="1"/>
</dbReference>
<evidence type="ECO:0000313" key="5">
    <source>
        <dbReference type="Proteomes" id="UP000812440"/>
    </source>
</evidence>
<feature type="domain" description="VLIG-type G" evidence="3">
    <location>
        <begin position="594"/>
        <end position="838"/>
    </location>
</feature>
<dbReference type="EMBL" id="JAACNH010000062">
    <property type="protein sequence ID" value="KAG8431826.1"/>
    <property type="molecule type" value="Genomic_DNA"/>
</dbReference>
<dbReference type="InterPro" id="IPR057365">
    <property type="entry name" value="URGCP"/>
</dbReference>
<keyword evidence="2" id="KW-0175">Coiled coil</keyword>
<evidence type="ECO:0000313" key="4">
    <source>
        <dbReference type="EMBL" id="KAG8431826.1"/>
    </source>
</evidence>
<accession>A0A8T2INX5</accession>
<gene>
    <name evidence="4" type="ORF">GDO86_019801</name>
</gene>
<name>A0A8T2INX5_9PIPI</name>
<dbReference type="PROSITE" id="PS51717">
    <property type="entry name" value="G_VLIG"/>
    <property type="match status" value="1"/>
</dbReference>
<dbReference type="InterPro" id="IPR052986">
    <property type="entry name" value="VLIG_GTPase"/>
</dbReference>
<comment type="caution">
    <text evidence="4">The sequence shown here is derived from an EMBL/GenBank/DDBJ whole genome shotgun (WGS) entry which is preliminary data.</text>
</comment>
<dbReference type="InterPro" id="IPR030383">
    <property type="entry name" value="G_VLIG_dom"/>
</dbReference>
<sequence>MVTRLKMTKFSTSKLGIRDILDIGPESFSEINPQDEEDLPWTFLRRLMALNNSARNPHFKEVVENPEEDIYGDFDDEEECLNEPVHPYDILCCVLHSSDHFLQQEIIIKMATCQFAVPLLLPDGHGLGCTLMLWAMRNIVKRWSTLTLAESRRFIEKNLVEISMPVFSFVKLGKNKLSKSKILNYILSQSHQFNNFFLHEDMEGGNVQRKLSNGLVEITWYFPIGRESSDIFPEPIAVANLRGDVKSSLTQFRFLSRVSSAVFVFFENITDSDYKFLSSGEKPEETLFFVISSSGDRSVDKEKLNYLKKLNITQKNAIRRDKSSNETQIVKKLQYMINNFIKNSCKRVKLEDMSGEAIELGIKVDEVNKECQKAKQRAIEITQEIGNVVEYKGRTMKLQGPLWKELSQLEKEFCRMKKQGSKNAEEYRCYLKKRHSELYQEQHKHNLPEGMEKFLSAMTQLSCTEKQYFLKWMKFMLDSLSRDNLSSLHSKYQEEYSRGANTELKQIDQLISESSLGVEHFLRELGQFYESECSLVKEKKIKPNQRKFSKLPKIAADLLMNGFPLELVDGDASNIPLQWVTDILNELDTKTGNKWKMRVITVLGVQSTGKSTLLNTMFGLQFSVSSGRCTRGAFMTLIKVKETFQAELGCEFILVIDTEGLKAPELASLEDSYEHDNELATLVVGLSDITIINMAMENIVEMRDTMQIVAHAFLRMKETGKKPVCQFIHHNCSDVSTHEKNMRDRVKLLEQLNEMTKVAAKMERKSGVTAFSDIMTYDHEKANWYIPGLWHGVPPMASINTGYSENAYLLKARLFELLKGNTIVQRPQTIGELIIWIKSLWNAVKHEKFIFAFKNSLVAEAYDQLSIKYSGWEWNFRKKIHHWFSNAETEIKNLTDKDLKPETCTSLKAKISEIIQTEELNMLKLIENYYKQENGNVHLIERYREEFLGSVKCLRQELDNSVFNRIDEIIYFKKSKNQLQSIQSKYQKIMEDKITGLVEQCRKQKRGQGDQAMKGMFENMWKKTISGFPKSQIEKRNISQEMLGQLIKDMDHKGAVINEKLLNVKCLSDYSKKTFQMDKNYISANWNPVTILKEFFTSSSYYKIEELGASLVRRCGDYVAEKIRTQDGYDVTYCHELLNIINKRFRDEDVIDLPITHLFELDIKLVILGSASVRFQVKHNKFVEDNDPLPCLERLKPHYLANFTNTFLFETKPFQSKAKYFCDFCLKPALVEYINKHLGKAIIDHTVESGSFKEFSSKRHFQFAMLKKLLEERDFGQYLEYINRYERFVKTWIARDFIKEFCKRLNNELIISKNNIHVILFQMKEDIQQFSPALQQYLGETEKQIVANIKGTSFESVLSKVPLNPVESLLKSASGNDHKEHRASSHRPKGLAKCTWKLGGSLAISICSTDIDTDLFFSTQMEESSDYWKFILKEFNRQFADAYVAETAKLPEDWKDTTVEDALKSLEETFYMK</sequence>
<dbReference type="Pfam" id="PF25683">
    <property type="entry name" value="URGCP_GTPase"/>
    <property type="match status" value="1"/>
</dbReference>
<proteinExistence type="inferred from homology"/>
<protein>
    <recommendedName>
        <fullName evidence="3">VLIG-type G domain-containing protein</fullName>
    </recommendedName>
</protein>
<dbReference type="SUPFAM" id="SSF52540">
    <property type="entry name" value="P-loop containing nucleoside triphosphate hydrolases"/>
    <property type="match status" value="1"/>
</dbReference>
<organism evidence="4 5">
    <name type="scientific">Hymenochirus boettgeri</name>
    <name type="common">Congo dwarf clawed frog</name>
    <dbReference type="NCBI Taxonomy" id="247094"/>
    <lineage>
        <taxon>Eukaryota</taxon>
        <taxon>Metazoa</taxon>
        <taxon>Chordata</taxon>
        <taxon>Craniata</taxon>
        <taxon>Vertebrata</taxon>
        <taxon>Euteleostomi</taxon>
        <taxon>Amphibia</taxon>
        <taxon>Batrachia</taxon>
        <taxon>Anura</taxon>
        <taxon>Pipoidea</taxon>
        <taxon>Pipidae</taxon>
        <taxon>Pipinae</taxon>
        <taxon>Hymenochirus</taxon>
    </lineage>
</organism>
<evidence type="ECO:0000256" key="2">
    <source>
        <dbReference type="SAM" id="Coils"/>
    </source>
</evidence>
<dbReference type="Proteomes" id="UP000812440">
    <property type="component" value="Unassembled WGS sequence"/>
</dbReference>
<dbReference type="Gene3D" id="3.40.50.300">
    <property type="entry name" value="P-loop containing nucleotide triphosphate hydrolases"/>
    <property type="match status" value="1"/>
</dbReference>
<dbReference type="InterPro" id="IPR058641">
    <property type="entry name" value="GVIN1_dom"/>
</dbReference>
<evidence type="ECO:0000256" key="1">
    <source>
        <dbReference type="ARBA" id="ARBA00006828"/>
    </source>
</evidence>
<comment type="similarity">
    <text evidence="1">Belongs to the TRAFAC class dynamin-like GTPase superfamily. Very large inducible GTPase (VLIG) family.</text>
</comment>
<dbReference type="Pfam" id="PF25496">
    <property type="entry name" value="URGCP"/>
    <property type="match status" value="1"/>
</dbReference>
<dbReference type="PANTHER" id="PTHR14819">
    <property type="entry name" value="GTP-BINDING"/>
    <property type="match status" value="1"/>
</dbReference>
<dbReference type="GO" id="GO:0005525">
    <property type="term" value="F:GTP binding"/>
    <property type="evidence" value="ECO:0007669"/>
    <property type="project" value="InterPro"/>
</dbReference>
<reference evidence="4" key="1">
    <citation type="thesis" date="2020" institute="ProQuest LLC" country="789 East Eisenhower Parkway, Ann Arbor, MI, USA">
        <title>Comparative Genomics and Chromosome Evolution.</title>
        <authorList>
            <person name="Mudd A.B."/>
        </authorList>
    </citation>
    <scope>NUCLEOTIDE SEQUENCE</scope>
    <source>
        <strain evidence="4">Female2</strain>
        <tissue evidence="4">Blood</tissue>
    </source>
</reference>
<feature type="coiled-coil region" evidence="2">
    <location>
        <begin position="357"/>
        <end position="384"/>
    </location>
</feature>
<dbReference type="InterPro" id="IPR027417">
    <property type="entry name" value="P-loop_NTPase"/>
</dbReference>